<dbReference type="Pfam" id="PF07690">
    <property type="entry name" value="MFS_1"/>
    <property type="match status" value="1"/>
</dbReference>
<sequence>MGAYTVPFLAVYAGPELATAVLGAFGVGAFLSRWLGAWMALHLSPRTVVSTGLAATGVALILLLSVRGSLTMVGAAALVGLAFEIYEPVTYEAFAQAVTASERRRAYTLLSTVLVAAGALSGLVVTVLLPLGTNWLILADSATCFAAAAVAWRHLSADRPLPRAERQKSRWKPPSSLVLLTTAGTIFSIGYLAVVMFVPLALFDRGAAAWVPGVILMVSAVAAPLLSATRSRAAGNRHRPRELEFGLTVTALLGVALTTLHDVVWFSALYVLWTAGSASLLGEWSARVADHAPAPDRTLWFAFHGSSWAVAQPAVPACVALLAPVVPDASDAALLVAPAALALSAILLLFTAPPGVRGGTASDLAGRPDEQPRRG</sequence>
<feature type="transmembrane region" description="Helical" evidence="7">
    <location>
        <begin position="247"/>
        <end position="273"/>
    </location>
</feature>
<evidence type="ECO:0000256" key="5">
    <source>
        <dbReference type="ARBA" id="ARBA00022989"/>
    </source>
</evidence>
<dbReference type="PANTHER" id="PTHR23517">
    <property type="entry name" value="RESISTANCE PROTEIN MDTM, PUTATIVE-RELATED-RELATED"/>
    <property type="match status" value="1"/>
</dbReference>
<dbReference type="InterPro" id="IPR050171">
    <property type="entry name" value="MFS_Transporters"/>
</dbReference>
<evidence type="ECO:0000256" key="6">
    <source>
        <dbReference type="ARBA" id="ARBA00023136"/>
    </source>
</evidence>
<feature type="transmembrane region" description="Helical" evidence="7">
    <location>
        <begin position="135"/>
        <end position="155"/>
    </location>
</feature>
<dbReference type="Gene3D" id="1.20.1250.20">
    <property type="entry name" value="MFS general substrate transporter like domains"/>
    <property type="match status" value="1"/>
</dbReference>
<feature type="transmembrane region" description="Helical" evidence="7">
    <location>
        <begin position="48"/>
        <end position="66"/>
    </location>
</feature>
<evidence type="ECO:0000256" key="7">
    <source>
        <dbReference type="SAM" id="Phobius"/>
    </source>
</evidence>
<evidence type="ECO:0000256" key="4">
    <source>
        <dbReference type="ARBA" id="ARBA00022692"/>
    </source>
</evidence>
<keyword evidence="6 7" id="KW-0472">Membrane</keyword>
<dbReference type="Proteomes" id="UP000189677">
    <property type="component" value="Chromosome"/>
</dbReference>
<keyword evidence="3" id="KW-1003">Cell membrane</keyword>
<dbReference type="OrthoDB" id="3477400at2"/>
<feature type="transmembrane region" description="Helical" evidence="7">
    <location>
        <begin position="176"/>
        <end position="201"/>
    </location>
</feature>
<dbReference type="EMBL" id="CP018047">
    <property type="protein sequence ID" value="AQU64916.1"/>
    <property type="molecule type" value="Genomic_DNA"/>
</dbReference>
<dbReference type="GO" id="GO:0005886">
    <property type="term" value="C:plasma membrane"/>
    <property type="evidence" value="ECO:0007669"/>
    <property type="project" value="UniProtKB-SubCell"/>
</dbReference>
<dbReference type="GO" id="GO:0022857">
    <property type="term" value="F:transmembrane transporter activity"/>
    <property type="evidence" value="ECO:0007669"/>
    <property type="project" value="InterPro"/>
</dbReference>
<feature type="transmembrane region" description="Helical" evidence="7">
    <location>
        <begin position="207"/>
        <end position="226"/>
    </location>
</feature>
<evidence type="ECO:0000313" key="8">
    <source>
        <dbReference type="EMBL" id="AQU64916.1"/>
    </source>
</evidence>
<dbReference type="AlphaFoldDB" id="A0A1U9QKW3"/>
<evidence type="ECO:0008006" key="10">
    <source>
        <dbReference type="Google" id="ProtNLM"/>
    </source>
</evidence>
<feature type="transmembrane region" description="Helical" evidence="7">
    <location>
        <begin position="17"/>
        <end position="36"/>
    </location>
</feature>
<dbReference type="InterPro" id="IPR036259">
    <property type="entry name" value="MFS_trans_sf"/>
</dbReference>
<keyword evidence="4 7" id="KW-0812">Transmembrane</keyword>
<protein>
    <recommendedName>
        <fullName evidence="10">Major facilitator superfamily (MFS) profile domain-containing protein</fullName>
    </recommendedName>
</protein>
<dbReference type="InterPro" id="IPR011701">
    <property type="entry name" value="MFS"/>
</dbReference>
<organism evidence="8 9">
    <name type="scientific">Streptomyces niveus</name>
    <name type="common">Streptomyces spheroides</name>
    <dbReference type="NCBI Taxonomy" id="193462"/>
    <lineage>
        <taxon>Bacteria</taxon>
        <taxon>Bacillati</taxon>
        <taxon>Actinomycetota</taxon>
        <taxon>Actinomycetes</taxon>
        <taxon>Kitasatosporales</taxon>
        <taxon>Streptomycetaceae</taxon>
        <taxon>Streptomyces</taxon>
    </lineage>
</organism>
<gene>
    <name evidence="8" type="ORF">BBN63_00165</name>
</gene>
<dbReference type="KEGG" id="snw:BBN63_00165"/>
<evidence type="ECO:0000256" key="3">
    <source>
        <dbReference type="ARBA" id="ARBA00022475"/>
    </source>
</evidence>
<evidence type="ECO:0000313" key="9">
    <source>
        <dbReference type="Proteomes" id="UP000189677"/>
    </source>
</evidence>
<keyword evidence="9" id="KW-1185">Reference proteome</keyword>
<feature type="transmembrane region" description="Helical" evidence="7">
    <location>
        <begin position="332"/>
        <end position="352"/>
    </location>
</feature>
<comment type="subcellular location">
    <subcellularLocation>
        <location evidence="1">Cell membrane</location>
        <topology evidence="1">Multi-pass membrane protein</topology>
    </subcellularLocation>
</comment>
<dbReference type="PANTHER" id="PTHR23517:SF3">
    <property type="entry name" value="INTEGRAL MEMBRANE TRANSPORT PROTEIN"/>
    <property type="match status" value="1"/>
</dbReference>
<evidence type="ECO:0000256" key="1">
    <source>
        <dbReference type="ARBA" id="ARBA00004651"/>
    </source>
</evidence>
<proteinExistence type="predicted"/>
<reference evidence="8 9" key="1">
    <citation type="submission" date="2016-11" db="EMBL/GenBank/DDBJ databases">
        <title>Complete genome sequence of Streptomyces niveus SCSIO 3406.</title>
        <authorList>
            <person name="Zhu Q."/>
            <person name="Cheng W."/>
            <person name="Song Y."/>
            <person name="Li Q."/>
            <person name="Ju J."/>
        </authorList>
    </citation>
    <scope>NUCLEOTIDE SEQUENCE [LARGE SCALE GENOMIC DNA]</scope>
    <source>
        <strain evidence="8 9">SCSIO 3406</strain>
    </source>
</reference>
<evidence type="ECO:0000256" key="2">
    <source>
        <dbReference type="ARBA" id="ARBA00022448"/>
    </source>
</evidence>
<keyword evidence="2" id="KW-0813">Transport</keyword>
<dbReference type="SUPFAM" id="SSF103473">
    <property type="entry name" value="MFS general substrate transporter"/>
    <property type="match status" value="1"/>
</dbReference>
<name>A0A1U9QKW3_STRNV</name>
<feature type="transmembrane region" description="Helical" evidence="7">
    <location>
        <begin position="106"/>
        <end position="129"/>
    </location>
</feature>
<accession>A0A1U9QKW3</accession>
<keyword evidence="5 7" id="KW-1133">Transmembrane helix</keyword>
<dbReference type="RefSeq" id="WP_078073390.1">
    <property type="nucleotide sequence ID" value="NZ_CP018047.1"/>
</dbReference>